<evidence type="ECO:0000256" key="3">
    <source>
        <dbReference type="ARBA" id="ARBA00023242"/>
    </source>
</evidence>
<keyword evidence="3" id="KW-0539">Nucleus</keyword>
<comment type="subcellular location">
    <subcellularLocation>
        <location evidence="1">Nucleus</location>
    </subcellularLocation>
</comment>
<comment type="similarity">
    <text evidence="2">Belongs to the THOC5 family.</text>
</comment>
<keyword evidence="4" id="KW-0175">Coiled coil</keyword>
<dbReference type="InterPro" id="IPR029058">
    <property type="entry name" value="AB_hydrolase_fold"/>
</dbReference>
<dbReference type="Gene3D" id="3.40.50.1820">
    <property type="entry name" value="alpha/beta hydrolase"/>
    <property type="match status" value="1"/>
</dbReference>
<evidence type="ECO:0000256" key="2">
    <source>
        <dbReference type="ARBA" id="ARBA00008044"/>
    </source>
</evidence>
<dbReference type="Proteomes" id="UP001310890">
    <property type="component" value="Unassembled WGS sequence"/>
</dbReference>
<dbReference type="EMBL" id="JAVRRL010000091">
    <property type="protein sequence ID" value="KAK5108268.1"/>
    <property type="molecule type" value="Genomic_DNA"/>
</dbReference>
<name>A0AAN7TAR7_9PEZI</name>
<dbReference type="GO" id="GO:0016787">
    <property type="term" value="F:hydrolase activity"/>
    <property type="evidence" value="ECO:0007669"/>
    <property type="project" value="InterPro"/>
</dbReference>
<dbReference type="Pfam" id="PF09766">
    <property type="entry name" value="FmiP_Thoc5"/>
    <property type="match status" value="1"/>
</dbReference>
<accession>A0AAN7TAR7</accession>
<comment type="caution">
    <text evidence="6">The sequence shown here is derived from an EMBL/GenBank/DDBJ whole genome shotgun (WGS) entry which is preliminary data.</text>
</comment>
<feature type="coiled-coil region" evidence="4">
    <location>
        <begin position="156"/>
        <end position="183"/>
    </location>
</feature>
<evidence type="ECO:0000313" key="6">
    <source>
        <dbReference type="EMBL" id="KAK5108268.1"/>
    </source>
</evidence>
<feature type="coiled-coil region" evidence="4">
    <location>
        <begin position="55"/>
        <end position="100"/>
    </location>
</feature>
<dbReference type="Pfam" id="PF01738">
    <property type="entry name" value="DLH"/>
    <property type="match status" value="1"/>
</dbReference>
<dbReference type="PANTHER" id="PTHR17630">
    <property type="entry name" value="DIENELACTONE HYDROLASE"/>
    <property type="match status" value="1"/>
</dbReference>
<dbReference type="GO" id="GO:0005634">
    <property type="term" value="C:nucleus"/>
    <property type="evidence" value="ECO:0007669"/>
    <property type="project" value="UniProtKB-SubCell"/>
</dbReference>
<evidence type="ECO:0000256" key="1">
    <source>
        <dbReference type="ARBA" id="ARBA00004123"/>
    </source>
</evidence>
<evidence type="ECO:0000256" key="4">
    <source>
        <dbReference type="SAM" id="Coils"/>
    </source>
</evidence>
<dbReference type="InterPro" id="IPR019163">
    <property type="entry name" value="THO_Thoc5"/>
</dbReference>
<evidence type="ECO:0000259" key="5">
    <source>
        <dbReference type="Pfam" id="PF01738"/>
    </source>
</evidence>
<dbReference type="AlphaFoldDB" id="A0AAN7TAR7"/>
<gene>
    <name evidence="6" type="ORF">LTR62_008652</name>
</gene>
<reference evidence="6" key="1">
    <citation type="submission" date="2023-08" db="EMBL/GenBank/DDBJ databases">
        <title>Black Yeasts Isolated from many extreme environments.</title>
        <authorList>
            <person name="Coleine C."/>
            <person name="Stajich J.E."/>
            <person name="Selbmann L."/>
        </authorList>
    </citation>
    <scope>NUCLEOTIDE SEQUENCE</scope>
    <source>
        <strain evidence="6">CCFEE 5401</strain>
    </source>
</reference>
<feature type="domain" description="Dienelactone hydrolase" evidence="5">
    <location>
        <begin position="238"/>
        <end position="492"/>
    </location>
</feature>
<dbReference type="SUPFAM" id="SSF53474">
    <property type="entry name" value="alpha/beta-Hydrolases"/>
    <property type="match status" value="1"/>
</dbReference>
<dbReference type="PANTHER" id="PTHR17630:SF105">
    <property type="entry name" value="DIENELACTONE HYDROLASE FAMILY PROTEIN (AFU_ORTHOLOGUE AFUA_4G08790)"/>
    <property type="match status" value="1"/>
</dbReference>
<organism evidence="6 7">
    <name type="scientific">Meristemomyces frigidus</name>
    <dbReference type="NCBI Taxonomy" id="1508187"/>
    <lineage>
        <taxon>Eukaryota</taxon>
        <taxon>Fungi</taxon>
        <taxon>Dikarya</taxon>
        <taxon>Ascomycota</taxon>
        <taxon>Pezizomycotina</taxon>
        <taxon>Dothideomycetes</taxon>
        <taxon>Dothideomycetidae</taxon>
        <taxon>Mycosphaerellales</taxon>
        <taxon>Teratosphaeriaceae</taxon>
        <taxon>Meristemomyces</taxon>
    </lineage>
</organism>
<proteinExistence type="inferred from homology"/>
<protein>
    <recommendedName>
        <fullName evidence="5">Dienelactone hydrolase domain-containing protein</fullName>
    </recommendedName>
</protein>
<dbReference type="InterPro" id="IPR002925">
    <property type="entry name" value="Dienelactn_hydro"/>
</dbReference>
<sequence>MATDDLVQEPALLSVLEAAENARRQSLAILELLEHYHAGDTKPTNDSTLNDQLALSKQQKLLHAYLAQVRRLNRKAILSVRTTKQETAEARQEIDSLHLQLQNLYYEQRHLKGEIAACEGYDHRYRQLPMVSEDEYLEQHPEHHDADEHNLTVARIEDERVARQQLEEARLELVKKKEALTKETIAKKEELARMDAEVEKWIAGQEGAKKLFEARESKSAAVHEGNPKGHETEIAGLQTYVSEPESGDKSKTVIFLVDIFGWKFPNTRLLADQYAAAGFTAYIPDVHENDSLDPSFLNTVEPPLPEREARSTIDSATATAKIGATLGPWLVKHREAVARPLIENFIDKVRYIPGTNKVGVIGFCWGGRYAILAAGSPFSTSSPGSGKGVNAAYACHPSLVSIPADFDPVVAPLALALGDKDSLLGEKEVGQIKELMEKKKTGQQGETLKDSEVVIYKDQIHGFALRGDWSSEKDKKAMDDAEKQGIEWFKKHLA</sequence>
<evidence type="ECO:0000313" key="7">
    <source>
        <dbReference type="Proteomes" id="UP001310890"/>
    </source>
</evidence>